<reference evidence="2" key="1">
    <citation type="submission" date="2018-05" db="EMBL/GenBank/DDBJ databases">
        <authorList>
            <person name="Lanie J.A."/>
            <person name="Ng W.-L."/>
            <person name="Kazmierczak K.M."/>
            <person name="Andrzejewski T.M."/>
            <person name="Davidsen T.M."/>
            <person name="Wayne K.J."/>
            <person name="Tettelin H."/>
            <person name="Glass J.I."/>
            <person name="Rusch D."/>
            <person name="Podicherti R."/>
            <person name="Tsui H.-C.T."/>
            <person name="Winkler M.E."/>
        </authorList>
    </citation>
    <scope>NUCLEOTIDE SEQUENCE</scope>
</reference>
<feature type="non-terminal residue" evidence="2">
    <location>
        <position position="1"/>
    </location>
</feature>
<organism evidence="2">
    <name type="scientific">marine metagenome</name>
    <dbReference type="NCBI Taxonomy" id="408172"/>
    <lineage>
        <taxon>unclassified sequences</taxon>
        <taxon>metagenomes</taxon>
        <taxon>ecological metagenomes</taxon>
    </lineage>
</organism>
<sequence length="73" mass="8824">HRRLLPRPTDLLRRSDRVGSGHQRPQHHHVDLHGRRIRRLGYRNRYRLQRRRNQRPVHGVVSVVVPPHPGDRM</sequence>
<feature type="compositionally biased region" description="Basic and acidic residues" evidence="1">
    <location>
        <begin position="10"/>
        <end position="19"/>
    </location>
</feature>
<evidence type="ECO:0000313" key="2">
    <source>
        <dbReference type="EMBL" id="SVB77483.1"/>
    </source>
</evidence>
<dbReference type="EMBL" id="UINC01056904">
    <property type="protein sequence ID" value="SVB77483.1"/>
    <property type="molecule type" value="Genomic_DNA"/>
</dbReference>
<protein>
    <submittedName>
        <fullName evidence="2">Uncharacterized protein</fullName>
    </submittedName>
</protein>
<proteinExistence type="predicted"/>
<name>A0A382GSD4_9ZZZZ</name>
<accession>A0A382GSD4</accession>
<gene>
    <name evidence="2" type="ORF">METZ01_LOCUS230337</name>
</gene>
<feature type="non-terminal residue" evidence="2">
    <location>
        <position position="73"/>
    </location>
</feature>
<dbReference type="AlphaFoldDB" id="A0A382GSD4"/>
<evidence type="ECO:0000256" key="1">
    <source>
        <dbReference type="SAM" id="MobiDB-lite"/>
    </source>
</evidence>
<feature type="region of interest" description="Disordered" evidence="1">
    <location>
        <begin position="1"/>
        <end position="33"/>
    </location>
</feature>